<accession>A0A0W1KHF8</accession>
<evidence type="ECO:0000256" key="10">
    <source>
        <dbReference type="ARBA" id="ARBA00048540"/>
    </source>
</evidence>
<comment type="cofactor">
    <cofactor evidence="1">
        <name>Mg(2+)</name>
        <dbReference type="ChEBI" id="CHEBI:18420"/>
    </cofactor>
</comment>
<evidence type="ECO:0000256" key="8">
    <source>
        <dbReference type="ARBA" id="ARBA00022842"/>
    </source>
</evidence>
<evidence type="ECO:0000313" key="11">
    <source>
        <dbReference type="EMBL" id="KTF03362.1"/>
    </source>
</evidence>
<sequence>MGTLVCATWEPAGNVEEIQRLIRQRVRELENRLSIFKQTSQVVALSRILNAGSEDILKEFRSSLLHSSNVYSLAGSAEVGLENHDAGAELLFRLEDILQANRFSSDLARVMEASVKFANLTQGAFYPFLGRQMRDWKKLVAERANREFELSDSIIDFGGIAKGYAADQVRDLVVSKGGENVVVSFGSSSISIAGDPVCVGLQSPWEGLEEFGHLLLTHPALSVSADTATRIGSGKRVSHVLDPSTGKPAFTDLVAVLVCAADGMECEAWATAFLVLGLERAMDLDATQQHIDTVFFTADGRVLASPNLQITAHPGVQQWLEAQRVRTQ</sequence>
<proteinExistence type="predicted"/>
<keyword evidence="12" id="KW-1185">Reference proteome</keyword>
<dbReference type="AlphaFoldDB" id="A0A0W1KHF8"/>
<dbReference type="EC" id="2.7.1.180" evidence="2"/>
<dbReference type="Proteomes" id="UP000054404">
    <property type="component" value="Unassembled WGS sequence"/>
</dbReference>
<protein>
    <recommendedName>
        <fullName evidence="3">FAD:protein FMN transferase</fullName>
        <ecNumber evidence="2">2.7.1.180</ecNumber>
    </recommendedName>
    <alternativeName>
        <fullName evidence="9">Flavin transferase</fullName>
    </alternativeName>
</protein>
<gene>
    <name evidence="11" type="primary">apbE</name>
    <name evidence="11" type="ORF">AQZ59_01799</name>
</gene>
<dbReference type="STRING" id="59561.AQZ59_01799"/>
<evidence type="ECO:0000256" key="6">
    <source>
        <dbReference type="ARBA" id="ARBA00022723"/>
    </source>
</evidence>
<dbReference type="InterPro" id="IPR003374">
    <property type="entry name" value="ApbE-like_sf"/>
</dbReference>
<keyword evidence="7" id="KW-0274">FAD</keyword>
<dbReference type="GO" id="GO:0046872">
    <property type="term" value="F:metal ion binding"/>
    <property type="evidence" value="ECO:0007669"/>
    <property type="project" value="UniProtKB-KW"/>
</dbReference>
<evidence type="ECO:0000256" key="4">
    <source>
        <dbReference type="ARBA" id="ARBA00022630"/>
    </source>
</evidence>
<evidence type="ECO:0000256" key="2">
    <source>
        <dbReference type="ARBA" id="ARBA00011955"/>
    </source>
</evidence>
<dbReference type="SUPFAM" id="SSF143631">
    <property type="entry name" value="ApbE-like"/>
    <property type="match status" value="1"/>
</dbReference>
<dbReference type="Gene3D" id="3.10.520.10">
    <property type="entry name" value="ApbE-like domains"/>
    <property type="match status" value="1"/>
</dbReference>
<keyword evidence="5" id="KW-0808">Transferase</keyword>
<dbReference type="PANTHER" id="PTHR30040">
    <property type="entry name" value="THIAMINE BIOSYNTHESIS LIPOPROTEIN APBE"/>
    <property type="match status" value="1"/>
</dbReference>
<keyword evidence="4" id="KW-0285">Flavoprotein</keyword>
<comment type="caution">
    <text evidence="11">The sequence shown here is derived from an EMBL/GenBank/DDBJ whole genome shotgun (WGS) entry which is preliminary data.</text>
</comment>
<keyword evidence="8" id="KW-0460">Magnesium</keyword>
<dbReference type="GO" id="GO:0016740">
    <property type="term" value="F:transferase activity"/>
    <property type="evidence" value="ECO:0007669"/>
    <property type="project" value="UniProtKB-KW"/>
</dbReference>
<name>A0A0W1KHF8_9ACTO</name>
<evidence type="ECO:0000256" key="5">
    <source>
        <dbReference type="ARBA" id="ARBA00022679"/>
    </source>
</evidence>
<evidence type="ECO:0000256" key="1">
    <source>
        <dbReference type="ARBA" id="ARBA00001946"/>
    </source>
</evidence>
<organism evidence="11 12">
    <name type="scientific">Trueperella bernardiae</name>
    <dbReference type="NCBI Taxonomy" id="59561"/>
    <lineage>
        <taxon>Bacteria</taxon>
        <taxon>Bacillati</taxon>
        <taxon>Actinomycetota</taxon>
        <taxon>Actinomycetes</taxon>
        <taxon>Actinomycetales</taxon>
        <taxon>Actinomycetaceae</taxon>
        <taxon>Trueperella</taxon>
    </lineage>
</organism>
<dbReference type="Pfam" id="PF02424">
    <property type="entry name" value="ApbE"/>
    <property type="match status" value="1"/>
</dbReference>
<evidence type="ECO:0000256" key="3">
    <source>
        <dbReference type="ARBA" id="ARBA00016337"/>
    </source>
</evidence>
<dbReference type="EMBL" id="LNIZ01000014">
    <property type="protein sequence ID" value="KTF03362.1"/>
    <property type="molecule type" value="Genomic_DNA"/>
</dbReference>
<keyword evidence="6" id="KW-0479">Metal-binding</keyword>
<dbReference type="OrthoDB" id="3728306at2"/>
<dbReference type="RefSeq" id="WP_082661260.1">
    <property type="nucleotide sequence ID" value="NZ_LNIZ01000014.1"/>
</dbReference>
<evidence type="ECO:0000313" key="12">
    <source>
        <dbReference type="Proteomes" id="UP000054404"/>
    </source>
</evidence>
<comment type="catalytic activity">
    <reaction evidence="10">
        <text>L-threonyl-[protein] + FAD = FMN-L-threonyl-[protein] + AMP + H(+)</text>
        <dbReference type="Rhea" id="RHEA:36847"/>
        <dbReference type="Rhea" id="RHEA-COMP:11060"/>
        <dbReference type="Rhea" id="RHEA-COMP:11061"/>
        <dbReference type="ChEBI" id="CHEBI:15378"/>
        <dbReference type="ChEBI" id="CHEBI:30013"/>
        <dbReference type="ChEBI" id="CHEBI:57692"/>
        <dbReference type="ChEBI" id="CHEBI:74257"/>
        <dbReference type="ChEBI" id="CHEBI:456215"/>
        <dbReference type="EC" id="2.7.1.180"/>
    </reaction>
</comment>
<dbReference type="InterPro" id="IPR024932">
    <property type="entry name" value="ApbE"/>
</dbReference>
<dbReference type="PANTHER" id="PTHR30040:SF2">
    <property type="entry name" value="FAD:PROTEIN FMN TRANSFERASE"/>
    <property type="match status" value="1"/>
</dbReference>
<reference evidence="11 12" key="1">
    <citation type="submission" date="2015-11" db="EMBL/GenBank/DDBJ databases">
        <title>Draft Genome Sequence of the Type Strain Trueperella bernardiae LCDC 89-0504T, Isolated from Blood Culture.</title>
        <authorList>
            <person name="Bernier A.-M."/>
            <person name="Bernard K."/>
        </authorList>
    </citation>
    <scope>NUCLEOTIDE SEQUENCE [LARGE SCALE GENOMIC DNA]</scope>
    <source>
        <strain evidence="11 12">LCDC 89-0504</strain>
    </source>
</reference>
<dbReference type="PATRIC" id="fig|59561.3.peg.1788"/>
<evidence type="ECO:0000256" key="9">
    <source>
        <dbReference type="ARBA" id="ARBA00031306"/>
    </source>
</evidence>
<evidence type="ECO:0000256" key="7">
    <source>
        <dbReference type="ARBA" id="ARBA00022827"/>
    </source>
</evidence>
<keyword evidence="11" id="KW-0449">Lipoprotein</keyword>